<dbReference type="InterPro" id="IPR011330">
    <property type="entry name" value="Glyco_hydro/deAcase_b/a-brl"/>
</dbReference>
<dbReference type="Gene3D" id="3.20.20.370">
    <property type="entry name" value="Glycoside hydrolase/deacetylase"/>
    <property type="match status" value="1"/>
</dbReference>
<dbReference type="SUPFAM" id="SSF88713">
    <property type="entry name" value="Glycoside hydrolase/deacetylase"/>
    <property type="match status" value="1"/>
</dbReference>
<dbReference type="EMBL" id="BSXN01002578">
    <property type="protein sequence ID" value="GME77006.1"/>
    <property type="molecule type" value="Genomic_DNA"/>
</dbReference>
<dbReference type="CDD" id="cd11665">
    <property type="entry name" value="LamB_like"/>
    <property type="match status" value="1"/>
</dbReference>
<sequence>MTVNSQLQGSASLNSKYMDKYEIVCDMGEGFGKWTMGPDEETMPLIDVANVACGFHAGDYNIMKKMVSLAKKYDVKVGSHPGLPDKMGFGRRRWDIAPEEIYHMVLYQTGALKAFLDAEGLPLNHIKPHGELYFYVERNEEVMRAVLKAAKVFGVPVVGAKNLRYEKIAAEEGVDLIQELYVDIDWTEEGRLVPVAQSRPKNPQIIYDTVKEAGETDAITTFDDKPLKLNFGEHPFMLCLHSDMPTALGNIKESRRALDDLNKAKGYPVRPSYVK</sequence>
<name>A0A9W6T6R9_CANBO</name>
<organism evidence="1 2">
    <name type="scientific">Candida boidinii</name>
    <name type="common">Yeast</name>
    <dbReference type="NCBI Taxonomy" id="5477"/>
    <lineage>
        <taxon>Eukaryota</taxon>
        <taxon>Fungi</taxon>
        <taxon>Dikarya</taxon>
        <taxon>Ascomycota</taxon>
        <taxon>Saccharomycotina</taxon>
        <taxon>Pichiomycetes</taxon>
        <taxon>Pichiales</taxon>
        <taxon>Pichiaceae</taxon>
        <taxon>Ogataea</taxon>
        <taxon>Ogataea/Candida clade</taxon>
    </lineage>
</organism>
<comment type="caution">
    <text evidence="1">The sequence shown here is derived from an EMBL/GenBank/DDBJ whole genome shotgun (WGS) entry which is preliminary data.</text>
</comment>
<gene>
    <name evidence="1" type="ORF">Cboi02_000538800</name>
</gene>
<evidence type="ECO:0000313" key="2">
    <source>
        <dbReference type="Proteomes" id="UP001165120"/>
    </source>
</evidence>
<dbReference type="Proteomes" id="UP001165120">
    <property type="component" value="Unassembled WGS sequence"/>
</dbReference>
<protein>
    <submittedName>
        <fullName evidence="1">Unnamed protein product</fullName>
    </submittedName>
</protein>
<dbReference type="GO" id="GO:0005975">
    <property type="term" value="P:carbohydrate metabolic process"/>
    <property type="evidence" value="ECO:0007669"/>
    <property type="project" value="InterPro"/>
</dbReference>
<dbReference type="InterPro" id="IPR005501">
    <property type="entry name" value="LamB/YcsF/PxpA-like"/>
</dbReference>
<dbReference type="Pfam" id="PF03746">
    <property type="entry name" value="LamB_YcsF"/>
    <property type="match status" value="1"/>
</dbReference>
<accession>A0A9W6T6R9</accession>
<dbReference type="PANTHER" id="PTHR30292">
    <property type="entry name" value="UNCHARACTERIZED PROTEIN YBGL-RELATED"/>
    <property type="match status" value="1"/>
</dbReference>
<dbReference type="AlphaFoldDB" id="A0A9W6T6R9"/>
<keyword evidence="2" id="KW-1185">Reference proteome</keyword>
<proteinExistence type="predicted"/>
<evidence type="ECO:0000313" key="1">
    <source>
        <dbReference type="EMBL" id="GME77006.1"/>
    </source>
</evidence>
<dbReference type="PANTHER" id="PTHR30292:SF0">
    <property type="entry name" value="5-OXOPROLINASE SUBUNIT A"/>
    <property type="match status" value="1"/>
</dbReference>
<reference evidence="1" key="1">
    <citation type="submission" date="2023-04" db="EMBL/GenBank/DDBJ databases">
        <title>Candida boidinii NBRC 10035.</title>
        <authorList>
            <person name="Ichikawa N."/>
            <person name="Sato H."/>
            <person name="Tonouchi N."/>
        </authorList>
    </citation>
    <scope>NUCLEOTIDE SEQUENCE</scope>
    <source>
        <strain evidence="1">NBRC 10035</strain>
    </source>
</reference>